<reference evidence="7 8" key="1">
    <citation type="submission" date="2021-04" db="EMBL/GenBank/DDBJ databases">
        <authorList>
            <person name="Bliznina A."/>
        </authorList>
    </citation>
    <scope>NUCLEOTIDE SEQUENCE [LARGE SCALE GENOMIC DNA]</scope>
</reference>
<dbReference type="EMBL" id="OU015569">
    <property type="protein sequence ID" value="CAG5100370.1"/>
    <property type="molecule type" value="Genomic_DNA"/>
</dbReference>
<evidence type="ECO:0000256" key="3">
    <source>
        <dbReference type="ARBA" id="ARBA00022692"/>
    </source>
</evidence>
<organism evidence="7 8">
    <name type="scientific">Oikopleura dioica</name>
    <name type="common">Tunicate</name>
    <dbReference type="NCBI Taxonomy" id="34765"/>
    <lineage>
        <taxon>Eukaryota</taxon>
        <taxon>Metazoa</taxon>
        <taxon>Chordata</taxon>
        <taxon>Tunicata</taxon>
        <taxon>Appendicularia</taxon>
        <taxon>Copelata</taxon>
        <taxon>Oikopleuridae</taxon>
        <taxon>Oikopleura</taxon>
    </lineage>
</organism>
<evidence type="ECO:0000313" key="8">
    <source>
        <dbReference type="Proteomes" id="UP001158576"/>
    </source>
</evidence>
<keyword evidence="4 6" id="KW-1133">Transmembrane helix</keyword>
<keyword evidence="3 6" id="KW-0812">Transmembrane</keyword>
<dbReference type="InterPro" id="IPR008521">
    <property type="entry name" value="Mg_trans_NIPA"/>
</dbReference>
<evidence type="ECO:0000256" key="5">
    <source>
        <dbReference type="ARBA" id="ARBA00023136"/>
    </source>
</evidence>
<protein>
    <submittedName>
        <fullName evidence="7">Oidioi.mRNA.OKI2018_I69.XSR.g16971.t1.cds</fullName>
    </submittedName>
</protein>
<dbReference type="Proteomes" id="UP001158576">
    <property type="component" value="Chromosome XSR"/>
</dbReference>
<comment type="subcellular location">
    <subcellularLocation>
        <location evidence="1">Membrane</location>
        <topology evidence="1">Multi-pass membrane protein</topology>
    </subcellularLocation>
</comment>
<evidence type="ECO:0000256" key="2">
    <source>
        <dbReference type="ARBA" id="ARBA00007230"/>
    </source>
</evidence>
<dbReference type="Pfam" id="PF05653">
    <property type="entry name" value="Mg_trans_NIPA"/>
    <property type="match status" value="1"/>
</dbReference>
<feature type="transmembrane region" description="Helical" evidence="6">
    <location>
        <begin position="20"/>
        <end position="40"/>
    </location>
</feature>
<comment type="similarity">
    <text evidence="2">Belongs to the NIPA family.</text>
</comment>
<evidence type="ECO:0000256" key="6">
    <source>
        <dbReference type="SAM" id="Phobius"/>
    </source>
</evidence>
<proteinExistence type="inferred from homology"/>
<evidence type="ECO:0000256" key="4">
    <source>
        <dbReference type="ARBA" id="ARBA00022989"/>
    </source>
</evidence>
<evidence type="ECO:0000256" key="1">
    <source>
        <dbReference type="ARBA" id="ARBA00004141"/>
    </source>
</evidence>
<sequence length="93" mass="10228">MFTTCVLTCSAILYKEWQGMSIMDIVGTLAGFGVIIIGTLELKMFGRLKDEVNDYGDELPSADAQITEFFDTRVTTKASVRDFESACTNASQV</sequence>
<accession>A0ABN7SHR4</accession>
<keyword evidence="5 6" id="KW-0472">Membrane</keyword>
<gene>
    <name evidence="7" type="ORF">OKIOD_LOCUS8529</name>
</gene>
<keyword evidence="8" id="KW-1185">Reference proteome</keyword>
<evidence type="ECO:0000313" key="7">
    <source>
        <dbReference type="EMBL" id="CAG5100370.1"/>
    </source>
</evidence>
<name>A0ABN7SHR4_OIKDI</name>